<dbReference type="Proteomes" id="UP000243924">
    <property type="component" value="Chromosome I"/>
</dbReference>
<sequence length="255" mass="29085">MSPLLIGGLIIGGLILLIFIGIVSHGLERARLERARLTAEMRARVRLVDDIEKQLPGKVFTPELQQLLLRIRLHLIEKWLRADRGNADASKQLSFTRDQLNNPQPLSRPDVDITTEAQAKEIRLRLEDLHKLIGQAHTEGVIDKNERQTWTAHIRKALISNALDMFQSLAQQAFQQGKPRMAKLQYERAIAYLQKQNNPAFADLINQFKAKHQHAERLTVEHERSLDTGNTELSAGVNELEAEDEAWKKKAVYDD</sequence>
<keyword evidence="2" id="KW-0812">Transmembrane</keyword>
<proteinExistence type="predicted"/>
<dbReference type="OrthoDB" id="6199153at2"/>
<feature type="compositionally biased region" description="Basic and acidic residues" evidence="1">
    <location>
        <begin position="245"/>
        <end position="255"/>
    </location>
</feature>
<dbReference type="AlphaFoldDB" id="A0A1H2ES06"/>
<keyword evidence="4" id="KW-1185">Reference proteome</keyword>
<accession>A0A1H2ES06</accession>
<protein>
    <submittedName>
        <fullName evidence="3">Uncharacterized protein</fullName>
    </submittedName>
</protein>
<keyword evidence="2" id="KW-0472">Membrane</keyword>
<evidence type="ECO:0000313" key="3">
    <source>
        <dbReference type="EMBL" id="SDT97855.1"/>
    </source>
</evidence>
<reference evidence="4" key="1">
    <citation type="submission" date="2016-10" db="EMBL/GenBank/DDBJ databases">
        <authorList>
            <person name="Varghese N."/>
            <person name="Submissions S."/>
        </authorList>
    </citation>
    <scope>NUCLEOTIDE SEQUENCE [LARGE SCALE GENOMIC DNA]</scope>
    <source>
        <strain evidence="4">CECT 8338</strain>
    </source>
</reference>
<evidence type="ECO:0000313" key="4">
    <source>
        <dbReference type="Proteomes" id="UP000243924"/>
    </source>
</evidence>
<feature type="transmembrane region" description="Helical" evidence="2">
    <location>
        <begin position="6"/>
        <end position="27"/>
    </location>
</feature>
<evidence type="ECO:0000256" key="1">
    <source>
        <dbReference type="SAM" id="MobiDB-lite"/>
    </source>
</evidence>
<feature type="region of interest" description="Disordered" evidence="1">
    <location>
        <begin position="220"/>
        <end position="255"/>
    </location>
</feature>
<dbReference type="EMBL" id="LT629787">
    <property type="protein sequence ID" value="SDT97855.1"/>
    <property type="molecule type" value="Genomic_DNA"/>
</dbReference>
<gene>
    <name evidence="3" type="ORF">SAMN05216210_0985</name>
</gene>
<organism evidence="3 4">
    <name type="scientific">Halopseudomonas salegens</name>
    <dbReference type="NCBI Taxonomy" id="1434072"/>
    <lineage>
        <taxon>Bacteria</taxon>
        <taxon>Pseudomonadati</taxon>
        <taxon>Pseudomonadota</taxon>
        <taxon>Gammaproteobacteria</taxon>
        <taxon>Pseudomonadales</taxon>
        <taxon>Pseudomonadaceae</taxon>
        <taxon>Halopseudomonas</taxon>
    </lineage>
</organism>
<name>A0A1H2ES06_9GAMM</name>
<keyword evidence="2" id="KW-1133">Transmembrane helix</keyword>
<dbReference type="RefSeq" id="WP_157719087.1">
    <property type="nucleotide sequence ID" value="NZ_LT629787.1"/>
</dbReference>
<evidence type="ECO:0000256" key="2">
    <source>
        <dbReference type="SAM" id="Phobius"/>
    </source>
</evidence>